<evidence type="ECO:0000256" key="1">
    <source>
        <dbReference type="SAM" id="SignalP"/>
    </source>
</evidence>
<feature type="chain" id="PRO_5042151177" evidence="1">
    <location>
        <begin position="21"/>
        <end position="246"/>
    </location>
</feature>
<proteinExistence type="predicted"/>
<accession>A0AAD6GIC9</accession>
<protein>
    <submittedName>
        <fullName evidence="2">Uncharacterized protein</fullName>
    </submittedName>
</protein>
<dbReference type="AlphaFoldDB" id="A0AAD6GIC9"/>
<comment type="caution">
    <text evidence="2">The sequence shown here is derived from an EMBL/GenBank/DDBJ whole genome shotgun (WGS) entry which is preliminary data.</text>
</comment>
<dbReference type="EMBL" id="JAQIZZ010000003">
    <property type="protein sequence ID" value="KAJ5546313.1"/>
    <property type="molecule type" value="Genomic_DNA"/>
</dbReference>
<name>A0AAD6GIC9_9EURO</name>
<evidence type="ECO:0000313" key="2">
    <source>
        <dbReference type="EMBL" id="KAJ5546313.1"/>
    </source>
</evidence>
<feature type="signal peptide" evidence="1">
    <location>
        <begin position="1"/>
        <end position="20"/>
    </location>
</feature>
<keyword evidence="3" id="KW-1185">Reference proteome</keyword>
<keyword evidence="1" id="KW-0732">Signal</keyword>
<sequence length="246" mass="27140">MIRWFSISAVISLLAASTVASPVETLFERDDNAGLTCSTRHNCMSYYKTGLTTCASGYTRQAIEASGTTGGSDCTKRCTKDEEKQCFADKCKYKTSECDKHPASGFCKDALEWCETPIKMDKSICTGLYMSEPVSYDETKGTCAPDSSPEANVSKHLRMKIERVGLALYMECNPVTTDGAKYIVRHVQTKSGLTSCWDVDYTQPAPIMACDASDNLWPAIRGYAEEACKNAEHPVGMETRFESRKV</sequence>
<evidence type="ECO:0000313" key="3">
    <source>
        <dbReference type="Proteomes" id="UP001220324"/>
    </source>
</evidence>
<organism evidence="2 3">
    <name type="scientific">Penicillium frequentans</name>
    <dbReference type="NCBI Taxonomy" id="3151616"/>
    <lineage>
        <taxon>Eukaryota</taxon>
        <taxon>Fungi</taxon>
        <taxon>Dikarya</taxon>
        <taxon>Ascomycota</taxon>
        <taxon>Pezizomycotina</taxon>
        <taxon>Eurotiomycetes</taxon>
        <taxon>Eurotiomycetidae</taxon>
        <taxon>Eurotiales</taxon>
        <taxon>Aspergillaceae</taxon>
        <taxon>Penicillium</taxon>
    </lineage>
</organism>
<dbReference type="Proteomes" id="UP001220324">
    <property type="component" value="Unassembled WGS sequence"/>
</dbReference>
<reference evidence="2 3" key="1">
    <citation type="journal article" date="2023" name="IMA Fungus">
        <title>Comparative genomic study of the Penicillium genus elucidates a diverse pangenome and 15 lateral gene transfer events.</title>
        <authorList>
            <person name="Petersen C."/>
            <person name="Sorensen T."/>
            <person name="Nielsen M.R."/>
            <person name="Sondergaard T.E."/>
            <person name="Sorensen J.L."/>
            <person name="Fitzpatrick D.A."/>
            <person name="Frisvad J.C."/>
            <person name="Nielsen K.L."/>
        </authorList>
    </citation>
    <scope>NUCLEOTIDE SEQUENCE [LARGE SCALE GENOMIC DNA]</scope>
    <source>
        <strain evidence="2 3">IBT 35679</strain>
    </source>
</reference>
<gene>
    <name evidence="2" type="ORF">N7494_003898</name>
</gene>